<organism evidence="1">
    <name type="scientific">marine sediment metagenome</name>
    <dbReference type="NCBI Taxonomy" id="412755"/>
    <lineage>
        <taxon>unclassified sequences</taxon>
        <taxon>metagenomes</taxon>
        <taxon>ecological metagenomes</taxon>
    </lineage>
</organism>
<protein>
    <submittedName>
        <fullName evidence="1">Uncharacterized protein</fullName>
    </submittedName>
</protein>
<dbReference type="AlphaFoldDB" id="X0VPL5"/>
<sequence length="65" mass="7307">MIEKTRMVVSFIQEDELGPDSLEEISSFLREFGESTDQETVAFTLDGEMYYIDVRARPKGSGASP</sequence>
<reference evidence="1" key="1">
    <citation type="journal article" date="2014" name="Front. Microbiol.">
        <title>High frequency of phylogenetically diverse reductive dehalogenase-homologous genes in deep subseafloor sedimentary metagenomes.</title>
        <authorList>
            <person name="Kawai M."/>
            <person name="Futagami T."/>
            <person name="Toyoda A."/>
            <person name="Takaki Y."/>
            <person name="Nishi S."/>
            <person name="Hori S."/>
            <person name="Arai W."/>
            <person name="Tsubouchi T."/>
            <person name="Morono Y."/>
            <person name="Uchiyama I."/>
            <person name="Ito T."/>
            <person name="Fujiyama A."/>
            <person name="Inagaki F."/>
            <person name="Takami H."/>
        </authorList>
    </citation>
    <scope>NUCLEOTIDE SEQUENCE</scope>
    <source>
        <strain evidence="1">Expedition CK06-06</strain>
    </source>
</reference>
<accession>X0VPL5</accession>
<name>X0VPL5_9ZZZZ</name>
<evidence type="ECO:0000313" key="1">
    <source>
        <dbReference type="EMBL" id="GAG14428.1"/>
    </source>
</evidence>
<proteinExistence type="predicted"/>
<gene>
    <name evidence="1" type="ORF">S01H1_57629</name>
</gene>
<comment type="caution">
    <text evidence="1">The sequence shown here is derived from an EMBL/GenBank/DDBJ whole genome shotgun (WGS) entry which is preliminary data.</text>
</comment>
<dbReference type="EMBL" id="BARS01037592">
    <property type="protein sequence ID" value="GAG14428.1"/>
    <property type="molecule type" value="Genomic_DNA"/>
</dbReference>